<dbReference type="AlphaFoldDB" id="A0A8D8BN38"/>
<proteinExistence type="predicted"/>
<sequence length="99" mass="11539">MNRRRFCSEVPRAGGQESAHLVLVGGAVVWWLLRNTARADGKRSVHWLLQLKVRVVTMRRTGRSQIDRTRAHFVSLLLAWIDWSGTIPLQHRTRRHFCV</sequence>
<reference evidence="1" key="1">
    <citation type="submission" date="2021-05" db="EMBL/GenBank/DDBJ databases">
        <authorList>
            <person name="Alioto T."/>
            <person name="Alioto T."/>
            <person name="Gomez Garrido J."/>
        </authorList>
    </citation>
    <scope>NUCLEOTIDE SEQUENCE</scope>
</reference>
<name>A0A8D8BN38_CULPI</name>
<evidence type="ECO:0000313" key="1">
    <source>
        <dbReference type="EMBL" id="CAG6478472.1"/>
    </source>
</evidence>
<accession>A0A8D8BN38</accession>
<dbReference type="EMBL" id="HBUE01083226">
    <property type="protein sequence ID" value="CAG6478472.1"/>
    <property type="molecule type" value="Transcribed_RNA"/>
</dbReference>
<protein>
    <submittedName>
        <fullName evidence="1">(northern house mosquito) hypothetical protein</fullName>
    </submittedName>
</protein>
<organism evidence="1">
    <name type="scientific">Culex pipiens</name>
    <name type="common">House mosquito</name>
    <dbReference type="NCBI Taxonomy" id="7175"/>
    <lineage>
        <taxon>Eukaryota</taxon>
        <taxon>Metazoa</taxon>
        <taxon>Ecdysozoa</taxon>
        <taxon>Arthropoda</taxon>
        <taxon>Hexapoda</taxon>
        <taxon>Insecta</taxon>
        <taxon>Pterygota</taxon>
        <taxon>Neoptera</taxon>
        <taxon>Endopterygota</taxon>
        <taxon>Diptera</taxon>
        <taxon>Nematocera</taxon>
        <taxon>Culicoidea</taxon>
        <taxon>Culicidae</taxon>
        <taxon>Culicinae</taxon>
        <taxon>Culicini</taxon>
        <taxon>Culex</taxon>
        <taxon>Culex</taxon>
    </lineage>
</organism>